<dbReference type="PROSITE" id="PS50118">
    <property type="entry name" value="HMG_BOX_2"/>
    <property type="match status" value="1"/>
</dbReference>
<dbReference type="PANTHER" id="PTHR45803:SF2">
    <property type="entry name" value="TRANSCRIPTION FACTOR SOX-8"/>
    <property type="match status" value="1"/>
</dbReference>
<comment type="subcellular location">
    <subcellularLocation>
        <location evidence="1">Nucleus</location>
    </subcellularLocation>
</comment>
<dbReference type="SUPFAM" id="SSF47095">
    <property type="entry name" value="HMG-box"/>
    <property type="match status" value="2"/>
</dbReference>
<feature type="compositionally biased region" description="Basic and acidic residues" evidence="7">
    <location>
        <begin position="55"/>
        <end position="64"/>
    </location>
</feature>
<evidence type="ECO:0000256" key="1">
    <source>
        <dbReference type="ARBA" id="ARBA00004123"/>
    </source>
</evidence>
<feature type="compositionally biased region" description="Basic and acidic residues" evidence="7">
    <location>
        <begin position="398"/>
        <end position="407"/>
    </location>
</feature>
<organism evidence="9 10">
    <name type="scientific">Ursus maritimus</name>
    <name type="common">Polar bear</name>
    <name type="synonym">Thalarctos maritimus</name>
    <dbReference type="NCBI Taxonomy" id="29073"/>
    <lineage>
        <taxon>Eukaryota</taxon>
        <taxon>Metazoa</taxon>
        <taxon>Chordata</taxon>
        <taxon>Craniata</taxon>
        <taxon>Vertebrata</taxon>
        <taxon>Euteleostomi</taxon>
        <taxon>Mammalia</taxon>
        <taxon>Eutheria</taxon>
        <taxon>Laurasiatheria</taxon>
        <taxon>Carnivora</taxon>
        <taxon>Caniformia</taxon>
        <taxon>Ursidae</taxon>
        <taxon>Ursus</taxon>
    </lineage>
</organism>
<keyword evidence="3 6" id="KW-0238">DNA-binding</keyword>
<dbReference type="InterPro" id="IPR009071">
    <property type="entry name" value="HMG_box_dom"/>
</dbReference>
<evidence type="ECO:0000313" key="10">
    <source>
        <dbReference type="RefSeq" id="XP_040490395.1"/>
    </source>
</evidence>
<sequence>MAMLREGSRSFSPLICAHQPSLAHAPPRLERSVTHGHSVARRRLPTGTLASETPSRVEGRWRRSARERVPSTGCLWLHACRAARRAQRCRGPGAQWARVSGTASPVCPPGRVNIDSKARRQGLHGGPSGGRPGAAARRSDLGPAKLSAGRGTVTGCPGIPDLGRWPQSFLGPLAQSPILGAFETLAPEQMAWTKRGRVASYRKGALLKCEAMEVAYTAVGRLTQWPSDPPAHLPLVGRLLSESEKRPFVEEAERLRVQHKKDHPDYKYQPRRRKSVKTGQGDSDSGAELGPHPGSAVYKADAGLGDPHHHSDHTESPKGRGLTQAPGEGNLLSESEKRPFVEEAERLRVQHKKDHPDYKYQPRRRKSVKTGQGDSDSGAELGPHPGSAVYKADAGLGDPHHHSDHTGQTHGPPTPPTTPKTDLHHGGKPELKLEGRRLADSGRQNIDFSNVDISELSSEVIGNMDTFDVHEFDQYLPLNGHSALPTEPGQPAASSYGAASYSHSGAAGIGASPVWAHKGAPSASASPTEAGPPRPHIKTEQLSPSHYGDQSHSSPGRADYGSYSGQASVTTAAPAAAASSFTSSQCDYTDLQAPSYYSPYPGCPSSLYQCPYFHPSRRPYASPLLSGLSVPPAHSPPGNWDQPVYTTLTRP</sequence>
<dbReference type="OrthoDB" id="6247875at2759"/>
<feature type="domain" description="HMG box" evidence="8">
    <location>
        <begin position="238"/>
        <end position="267"/>
    </location>
</feature>
<evidence type="ECO:0000313" key="9">
    <source>
        <dbReference type="Proteomes" id="UP000261680"/>
    </source>
</evidence>
<evidence type="ECO:0000256" key="5">
    <source>
        <dbReference type="ARBA" id="ARBA00023242"/>
    </source>
</evidence>
<dbReference type="GO" id="GO:0007422">
    <property type="term" value="P:peripheral nervous system development"/>
    <property type="evidence" value="ECO:0007669"/>
    <property type="project" value="TreeGrafter"/>
</dbReference>
<feature type="compositionally biased region" description="Polar residues" evidence="7">
    <location>
        <begin position="540"/>
        <end position="554"/>
    </location>
</feature>
<dbReference type="InterPro" id="IPR036910">
    <property type="entry name" value="HMG_box_dom_sf"/>
</dbReference>
<feature type="compositionally biased region" description="Gly residues" evidence="7">
    <location>
        <begin position="123"/>
        <end position="132"/>
    </location>
</feature>
<dbReference type="RefSeq" id="XP_040490395.1">
    <property type="nucleotide sequence ID" value="XM_040634461.1"/>
</dbReference>
<feature type="compositionally biased region" description="Basic and acidic residues" evidence="7">
    <location>
        <begin position="306"/>
        <end position="318"/>
    </location>
</feature>
<dbReference type="GeneID" id="121103633"/>
<feature type="region of interest" description="Disordered" evidence="7">
    <location>
        <begin position="253"/>
        <end position="428"/>
    </location>
</feature>
<dbReference type="GO" id="GO:0002009">
    <property type="term" value="P:morphogenesis of an epithelium"/>
    <property type="evidence" value="ECO:0007669"/>
    <property type="project" value="TreeGrafter"/>
</dbReference>
<dbReference type="InterPro" id="IPR050917">
    <property type="entry name" value="SOX_TF"/>
</dbReference>
<feature type="DNA-binding region" description="HMG box" evidence="6">
    <location>
        <begin position="238"/>
        <end position="267"/>
    </location>
</feature>
<evidence type="ECO:0000256" key="4">
    <source>
        <dbReference type="ARBA" id="ARBA00023163"/>
    </source>
</evidence>
<feature type="region of interest" description="Disordered" evidence="7">
    <location>
        <begin position="480"/>
        <end position="502"/>
    </location>
</feature>
<dbReference type="GO" id="GO:0000122">
    <property type="term" value="P:negative regulation of transcription by RNA polymerase II"/>
    <property type="evidence" value="ECO:0007669"/>
    <property type="project" value="TreeGrafter"/>
</dbReference>
<evidence type="ECO:0000256" key="2">
    <source>
        <dbReference type="ARBA" id="ARBA00023015"/>
    </source>
</evidence>
<protein>
    <submittedName>
        <fullName evidence="10">Transcription factor SOX-8-like</fullName>
    </submittedName>
</protein>
<feature type="region of interest" description="Disordered" evidence="7">
    <location>
        <begin position="517"/>
        <end position="564"/>
    </location>
</feature>
<dbReference type="GO" id="GO:0048484">
    <property type="term" value="P:enteric nervous system development"/>
    <property type="evidence" value="ECO:0007669"/>
    <property type="project" value="TreeGrafter"/>
</dbReference>
<keyword evidence="9" id="KW-1185">Reference proteome</keyword>
<evidence type="ECO:0000256" key="3">
    <source>
        <dbReference type="ARBA" id="ARBA00023125"/>
    </source>
</evidence>
<name>A0A8M1G6E4_URSMA</name>
<feature type="compositionally biased region" description="Basic and acidic residues" evidence="7">
    <location>
        <begin position="334"/>
        <end position="360"/>
    </location>
</feature>
<evidence type="ECO:0000259" key="8">
    <source>
        <dbReference type="PROSITE" id="PS50118"/>
    </source>
</evidence>
<dbReference type="Proteomes" id="UP000261680">
    <property type="component" value="Unplaced"/>
</dbReference>
<evidence type="ECO:0000256" key="6">
    <source>
        <dbReference type="PROSITE-ProRule" id="PRU00267"/>
    </source>
</evidence>
<accession>A0A8M1G6E4</accession>
<keyword evidence="4" id="KW-0804">Transcription</keyword>
<gene>
    <name evidence="10" type="primary">LOC121103633</name>
</gene>
<evidence type="ECO:0000256" key="7">
    <source>
        <dbReference type="SAM" id="MobiDB-lite"/>
    </source>
</evidence>
<dbReference type="GO" id="GO:0000978">
    <property type="term" value="F:RNA polymerase II cis-regulatory region sequence-specific DNA binding"/>
    <property type="evidence" value="ECO:0007669"/>
    <property type="project" value="TreeGrafter"/>
</dbReference>
<dbReference type="GO" id="GO:0005634">
    <property type="term" value="C:nucleus"/>
    <property type="evidence" value="ECO:0007669"/>
    <property type="project" value="UniProtKB-SubCell"/>
</dbReference>
<feature type="compositionally biased region" description="Low complexity" evidence="7">
    <location>
        <begin position="492"/>
        <end position="502"/>
    </location>
</feature>
<proteinExistence type="predicted"/>
<feature type="region of interest" description="Disordered" evidence="7">
    <location>
        <begin position="107"/>
        <end position="153"/>
    </location>
</feature>
<feature type="compositionally biased region" description="Basic and acidic residues" evidence="7">
    <location>
        <begin position="253"/>
        <end position="268"/>
    </location>
</feature>
<dbReference type="KEGG" id="umr:121103633"/>
<dbReference type="AlphaFoldDB" id="A0A8M1G6E4"/>
<keyword evidence="5 6" id="KW-0539">Nucleus</keyword>
<reference evidence="10" key="1">
    <citation type="submission" date="2025-08" db="UniProtKB">
        <authorList>
            <consortium name="RefSeq"/>
        </authorList>
    </citation>
    <scope>IDENTIFICATION</scope>
    <source>
        <tissue evidence="10">Whole blood</tissue>
    </source>
</reference>
<keyword evidence="2" id="KW-0805">Transcription regulation</keyword>
<dbReference type="Gene3D" id="1.10.30.10">
    <property type="entry name" value="High mobility group box domain"/>
    <property type="match status" value="2"/>
</dbReference>
<feature type="region of interest" description="Disordered" evidence="7">
    <location>
        <begin position="26"/>
        <end position="64"/>
    </location>
</feature>
<feature type="region of interest" description="Disordered" evidence="7">
    <location>
        <begin position="630"/>
        <end position="651"/>
    </location>
</feature>
<dbReference type="GO" id="GO:0000981">
    <property type="term" value="F:DNA-binding transcription factor activity, RNA polymerase II-specific"/>
    <property type="evidence" value="ECO:0007669"/>
    <property type="project" value="TreeGrafter"/>
</dbReference>
<dbReference type="GO" id="GO:0014032">
    <property type="term" value="P:neural crest cell development"/>
    <property type="evidence" value="ECO:0007669"/>
    <property type="project" value="TreeGrafter"/>
</dbReference>
<dbReference type="PANTHER" id="PTHR45803">
    <property type="entry name" value="SOX100B"/>
    <property type="match status" value="1"/>
</dbReference>